<proteinExistence type="predicted"/>
<dbReference type="Gene3D" id="3.40.50.11550">
    <property type="match status" value="2"/>
</dbReference>
<gene>
    <name evidence="2" type="ORF">AWM79_10685</name>
</gene>
<sequence>MTISSIASAVANRLPSGRPLSAYARPAPKGLPPPDSDGFRVAQQRRFVNLDDGQIVMVRYDESAAAYRVQAREEHLPSGPALYRVEGSDIWRESGIAGALRQYQLPARSSATEGGHPEQITSHHPLLQYRSRLLNDAESYFKDHKMPDRPPVPKLHPEANERVLIETLYRHSEGLIIGENHAASGARLFLVTNMATLAEHGVRTLYVERLRTDVEQVHLDTLHNTGILSSSLDSYLRILDGDYAHAAPGACSYYNLISTARAQGIRVQALDCAASYSHGVPHDGMFNRATALSYHAHRLIEADRSSGRQGRWLALVNIHHATGYAPKTTPGLNRLQGVVGLEAEDVMSGPAMRAIPVPPLNADDPMRLVRSDLKLSVKVPWREALEIPLQYRNALQVRIRSPEEIVRRTHFGIDERATDEMIIDDFLRREERLNGTSERFFRRHYASRHANPRALQSPADSSESRVLESLYEGHDGLVLGTEPGSITARKLLLDNMQTLATLKVEKLYVQNLLTDLDQPFIDDFYATGIMPKAFETTLAAEDSRQALGLTNEYSLQRLLISAREHGIKVQALDMAASYRKQQQKHNVPTFNYIAHTIIDNDQQHHGAHKWLALVLDVHAGNVRGVPGIAQLQGVSSLRTVAIGPQTSPKLDRDPGYVGRFYDRNEYVRTDLVLEVNTDSAPGQRVAQDPRSCLDWREVESSFLVERQGDKFILVQKSYRLDEEHYVETPIEVHDGKYSLPQGVTLLNGVQYHSLADLVWGLKGAGYVQAAEIPGVIPIPTTPRLDTHPQLNRPGMFLFDETANGPVLINRSRDRSLTVTPIRRNPAGKLYINHARWGYDETRLFDSQDNLNRDLIQYVSLTPYSASFDF</sequence>
<protein>
    <submittedName>
        <fullName evidence="2">Uncharacterized protein</fullName>
    </submittedName>
</protein>
<feature type="region of interest" description="Disordered" evidence="1">
    <location>
        <begin position="17"/>
        <end position="36"/>
    </location>
</feature>
<organism evidence="2 3">
    <name type="scientific">Pseudomonas agarici</name>
    <dbReference type="NCBI Taxonomy" id="46677"/>
    <lineage>
        <taxon>Bacteria</taxon>
        <taxon>Pseudomonadati</taxon>
        <taxon>Pseudomonadota</taxon>
        <taxon>Gammaproteobacteria</taxon>
        <taxon>Pseudomonadales</taxon>
        <taxon>Pseudomonadaceae</taxon>
        <taxon>Pseudomonas</taxon>
    </lineage>
</organism>
<name>A0A0X1T0Z7_PSEAA</name>
<dbReference type="CDD" id="cd14729">
    <property type="entry name" value="RtxA-like"/>
    <property type="match status" value="2"/>
</dbReference>
<evidence type="ECO:0000313" key="3">
    <source>
        <dbReference type="Proteomes" id="UP000063229"/>
    </source>
</evidence>
<dbReference type="Proteomes" id="UP000063229">
    <property type="component" value="Chromosome"/>
</dbReference>
<evidence type="ECO:0000313" key="2">
    <source>
        <dbReference type="EMBL" id="AMB85740.1"/>
    </source>
</evidence>
<accession>A0A0X1T0Z7</accession>
<dbReference type="EMBL" id="CP014135">
    <property type="protein sequence ID" value="AMB85740.1"/>
    <property type="molecule type" value="Genomic_DNA"/>
</dbReference>
<keyword evidence="3" id="KW-1185">Reference proteome</keyword>
<dbReference type="KEGG" id="pagb:AWM79_10685"/>
<reference evidence="2 3" key="1">
    <citation type="submission" date="2016-01" db="EMBL/GenBank/DDBJ databases">
        <authorList>
            <person name="McClelland M."/>
            <person name="Jain A."/>
            <person name="Saraogi P."/>
            <person name="Mendelson R."/>
            <person name="Westerman R."/>
            <person name="SanMiguel P."/>
            <person name="Csonka L."/>
        </authorList>
    </citation>
    <scope>NUCLEOTIDE SEQUENCE [LARGE SCALE GENOMIC DNA]</scope>
    <source>
        <strain evidence="2 3">NCPPB 2472</strain>
    </source>
</reference>
<dbReference type="SUPFAM" id="SSF159501">
    <property type="entry name" value="EreA/ChaN-like"/>
    <property type="match status" value="2"/>
</dbReference>
<evidence type="ECO:0000256" key="1">
    <source>
        <dbReference type="SAM" id="MobiDB-lite"/>
    </source>
</evidence>
<dbReference type="STRING" id="46677.AWM79_10685"/>
<dbReference type="AlphaFoldDB" id="A0A0X1T0Z7"/>